<dbReference type="Pfam" id="PF14341">
    <property type="entry name" value="PilX_N"/>
    <property type="match status" value="1"/>
</dbReference>
<keyword evidence="4" id="KW-1185">Reference proteome</keyword>
<dbReference type="EMBL" id="QRBE01000007">
    <property type="protein sequence ID" value="RDS80873.1"/>
    <property type="molecule type" value="Genomic_DNA"/>
</dbReference>
<evidence type="ECO:0000313" key="3">
    <source>
        <dbReference type="EMBL" id="RDS80873.1"/>
    </source>
</evidence>
<dbReference type="InterPro" id="IPR025746">
    <property type="entry name" value="PilX_N_dom"/>
</dbReference>
<dbReference type="RefSeq" id="WP_115496017.1">
    <property type="nucleotide sequence ID" value="NZ_QRBE01000007.1"/>
</dbReference>
<evidence type="ECO:0008006" key="5">
    <source>
        <dbReference type="Google" id="ProtNLM"/>
    </source>
</evidence>
<dbReference type="Pfam" id="PF13681">
    <property type="entry name" value="PilX"/>
    <property type="match status" value="1"/>
</dbReference>
<feature type="domain" description="Type 4 fimbrial biogenesis protein PilX N-terminal" evidence="2">
    <location>
        <begin position="15"/>
        <end position="65"/>
    </location>
</feature>
<comment type="caution">
    <text evidence="3">The sequence shown here is derived from an EMBL/GenBank/DDBJ whole genome shotgun (WGS) entry which is preliminary data.</text>
</comment>
<evidence type="ECO:0000259" key="2">
    <source>
        <dbReference type="Pfam" id="PF14341"/>
    </source>
</evidence>
<name>A0A370WXJ2_9GAMM</name>
<proteinExistence type="predicted"/>
<sequence length="213" mass="23015">MHVYRYARCRKHHQRGFVLLVALVFLVLMSMLAVVASQHARLQERIAGSLRNAQQARLSAETALRGAEYRLWSIAAQPDARLHCSEEVISNDGCVVYRAYSGLYASNGAVNRFRAASGWITGIGVTYQGPARRGYTGNANPTAALAKDPVYIIEDLGSERPPGVGGLHESGNTGPDSGNQIDMHIYRVTARATGGRGDVVTVMQSTFDAPGNL</sequence>
<gene>
    <name evidence="3" type="ORF">DWU98_13110</name>
</gene>
<dbReference type="AlphaFoldDB" id="A0A370WXJ2"/>
<dbReference type="Proteomes" id="UP000254258">
    <property type="component" value="Unassembled WGS sequence"/>
</dbReference>
<dbReference type="InterPro" id="IPR025205">
    <property type="entry name" value="PilX/PilW_C"/>
</dbReference>
<accession>A0A370WXJ2</accession>
<reference evidence="3 4" key="1">
    <citation type="submission" date="2018-07" db="EMBL/GenBank/DDBJ databases">
        <title>Dyella monticola sp. nov. and Dyella psychrodurans sp. nov. isolated from monsoon evergreen broad-leaved forest soil of Dinghu Mountain, China.</title>
        <authorList>
            <person name="Gao Z."/>
            <person name="Qiu L."/>
        </authorList>
    </citation>
    <scope>NUCLEOTIDE SEQUENCE [LARGE SCALE GENOMIC DNA]</scope>
    <source>
        <strain evidence="3 4">4G-K06</strain>
    </source>
</reference>
<dbReference type="OrthoDB" id="5951427at2"/>
<organism evidence="3 4">
    <name type="scientific">Dyella monticola</name>
    <dbReference type="NCBI Taxonomy" id="1927958"/>
    <lineage>
        <taxon>Bacteria</taxon>
        <taxon>Pseudomonadati</taxon>
        <taxon>Pseudomonadota</taxon>
        <taxon>Gammaproteobacteria</taxon>
        <taxon>Lysobacterales</taxon>
        <taxon>Rhodanobacteraceae</taxon>
        <taxon>Dyella</taxon>
    </lineage>
</organism>
<evidence type="ECO:0000259" key="1">
    <source>
        <dbReference type="Pfam" id="PF13681"/>
    </source>
</evidence>
<protein>
    <recommendedName>
        <fullName evidence="5">Pilus assembly protein</fullName>
    </recommendedName>
</protein>
<evidence type="ECO:0000313" key="4">
    <source>
        <dbReference type="Proteomes" id="UP000254258"/>
    </source>
</evidence>
<feature type="domain" description="PilX/PilW C-terminal" evidence="1">
    <location>
        <begin position="114"/>
        <end position="207"/>
    </location>
</feature>